<evidence type="ECO:0000256" key="7">
    <source>
        <dbReference type="ARBA" id="ARBA00023125"/>
    </source>
</evidence>
<gene>
    <name evidence="10" type="primary">cas1</name>
    <name evidence="11" type="ORF">SAMN02745225_02073</name>
</gene>
<dbReference type="GO" id="GO:0043571">
    <property type="term" value="P:maintenance of CRISPR repeat elements"/>
    <property type="evidence" value="ECO:0007669"/>
    <property type="project" value="UniProtKB-UniRule"/>
</dbReference>
<dbReference type="InterPro" id="IPR002729">
    <property type="entry name" value="CRISPR-assoc_Cas1"/>
</dbReference>
<dbReference type="RefSeq" id="WP_072792177.1">
    <property type="nucleotide sequence ID" value="NZ_FQUL01000042.1"/>
</dbReference>
<dbReference type="AlphaFoldDB" id="A0A1M4XMY8"/>
<evidence type="ECO:0000313" key="11">
    <source>
        <dbReference type="EMBL" id="SHE94845.1"/>
    </source>
</evidence>
<keyword evidence="1 10" id="KW-0540">Nuclease</keyword>
<dbReference type="GO" id="GO:0051607">
    <property type="term" value="P:defense response to virus"/>
    <property type="evidence" value="ECO:0007669"/>
    <property type="project" value="UniProtKB-UniRule"/>
</dbReference>
<evidence type="ECO:0000256" key="1">
    <source>
        <dbReference type="ARBA" id="ARBA00022722"/>
    </source>
</evidence>
<dbReference type="STRING" id="1121881.SAMN02745225_02073"/>
<dbReference type="NCBIfam" id="TIGR00287">
    <property type="entry name" value="cas1"/>
    <property type="match status" value="1"/>
</dbReference>
<proteinExistence type="inferred from homology"/>
<dbReference type="Gene3D" id="1.20.120.920">
    <property type="entry name" value="CRISPR-associated endonuclease Cas1, C-terminal domain"/>
    <property type="match status" value="1"/>
</dbReference>
<dbReference type="HAMAP" id="MF_01470">
    <property type="entry name" value="Cas1"/>
    <property type="match status" value="1"/>
</dbReference>
<keyword evidence="3 10" id="KW-0255">Endonuclease</keyword>
<evidence type="ECO:0000256" key="4">
    <source>
        <dbReference type="ARBA" id="ARBA00022801"/>
    </source>
</evidence>
<dbReference type="InterPro" id="IPR042206">
    <property type="entry name" value="CRISPR-assoc_Cas1_C"/>
</dbReference>
<keyword evidence="8 10" id="KW-0464">Manganese</keyword>
<feature type="binding site" evidence="10">
    <location>
        <position position="459"/>
    </location>
    <ligand>
        <name>Mn(2+)</name>
        <dbReference type="ChEBI" id="CHEBI:29035"/>
    </ligand>
</feature>
<evidence type="ECO:0000256" key="9">
    <source>
        <dbReference type="ARBA" id="ARBA00038592"/>
    </source>
</evidence>
<protein>
    <recommendedName>
        <fullName evidence="10">CRISPR-associated endonuclease Cas1</fullName>
        <ecNumber evidence="10">3.1.-.-</ecNumber>
    </recommendedName>
</protein>
<evidence type="ECO:0000256" key="2">
    <source>
        <dbReference type="ARBA" id="ARBA00022723"/>
    </source>
</evidence>
<dbReference type="GO" id="GO:0003677">
    <property type="term" value="F:DNA binding"/>
    <property type="evidence" value="ECO:0007669"/>
    <property type="project" value="UniProtKB-KW"/>
</dbReference>
<dbReference type="EMBL" id="FQUL01000042">
    <property type="protein sequence ID" value="SHE94845.1"/>
    <property type="molecule type" value="Genomic_DNA"/>
</dbReference>
<dbReference type="EC" id="3.1.-.-" evidence="10"/>
<dbReference type="OrthoDB" id="1550386at2"/>
<dbReference type="GO" id="GO:0004519">
    <property type="term" value="F:endonuclease activity"/>
    <property type="evidence" value="ECO:0007669"/>
    <property type="project" value="UniProtKB-UniRule"/>
</dbReference>
<feature type="binding site" evidence="10">
    <location>
        <position position="444"/>
    </location>
    <ligand>
        <name>Mn(2+)</name>
        <dbReference type="ChEBI" id="CHEBI:29035"/>
    </ligand>
</feature>
<comment type="function">
    <text evidence="10">CRISPR (clustered regularly interspaced short palindromic repeat), is an adaptive immune system that provides protection against mobile genetic elements (viruses, transposable elements and conjugative plasmids). CRISPR clusters contain spacers, sequences complementary to antecedent mobile elements, and target invading nucleic acids. CRISPR clusters are transcribed and processed into CRISPR RNA (crRNA). Acts as a dsDNA endonuclease. Involved in the integration of spacer DNA into the CRISPR cassette.</text>
</comment>
<name>A0A1M4XMY8_9ACTN</name>
<accession>A0A1M4XMY8</accession>
<dbReference type="Gene3D" id="3.100.10.20">
    <property type="entry name" value="CRISPR-associated endonuclease Cas1, N-terminal domain"/>
    <property type="match status" value="1"/>
</dbReference>
<comment type="similarity">
    <text evidence="10">Belongs to the CRISPR-associated endonuclease Cas1 family.</text>
</comment>
<dbReference type="Pfam" id="PF01867">
    <property type="entry name" value="Cas_Cas1"/>
    <property type="match status" value="1"/>
</dbReference>
<dbReference type="GO" id="GO:0046872">
    <property type="term" value="F:metal ion binding"/>
    <property type="evidence" value="ECO:0007669"/>
    <property type="project" value="UniProtKB-UniRule"/>
</dbReference>
<organism evidence="11 12">
    <name type="scientific">Ferrithrix thermotolerans DSM 19514</name>
    <dbReference type="NCBI Taxonomy" id="1121881"/>
    <lineage>
        <taxon>Bacteria</taxon>
        <taxon>Bacillati</taxon>
        <taxon>Actinomycetota</taxon>
        <taxon>Acidimicrobiia</taxon>
        <taxon>Acidimicrobiales</taxon>
        <taxon>Acidimicrobiaceae</taxon>
        <taxon>Ferrithrix</taxon>
    </lineage>
</organism>
<keyword evidence="6 10" id="KW-0051">Antiviral defense</keyword>
<dbReference type="CDD" id="cd09634">
    <property type="entry name" value="Cas1_I-II-III"/>
    <property type="match status" value="1"/>
</dbReference>
<evidence type="ECO:0000256" key="5">
    <source>
        <dbReference type="ARBA" id="ARBA00022842"/>
    </source>
</evidence>
<sequence length="552" mass="62441">MSSDAAGELPATIAIRTLKDFMFCHRRAYLTWVDAHVVKPNDSEYFEGAIFSHEQAIKRWESIFREKVKEGYFVSEKFGLEGNVEYVSTPSVDDTAAEIPVLIRTTSPSKDGMPWEEDRTIAVACALLLGDGEYTPTGAWIFYGGEQSDVRHLVDVDDLGISKTEQLVDDLRQMAASNVLPDVIDDLEKCMRCPFVSLCRTDECEPSRPEKAVWVSDDVSRPLYVTGSDVSLYKTGGIVQVRRRDEVLDEVRLIELSQVNLYGASRISTPLVTELLRRDIPIAYFSSGGWFNGLTVSSGSGRIDLRIRQFKHFCEGDLELSKSIVAGKVRNCRTLLKRNANECPDADLIELRQIYKEDIPKCESFSELLGVEGNAARIYFKNFALMLKLHNAERASMFDFNGRNRRPPRDPVNCMLSYLYGVMVKDIFVELQKVGFDPMLGFFHKPRFGRPSLALDLAEEFRPLVADSTAITLINKRIVGSEDFVIHPRGVTLTPSGKRKLISGYQARVETEVQHRELGYRISYKRAYEAQARLLASYLYGDRGSYNSFTTR</sequence>
<keyword evidence="4 10" id="KW-0378">Hydrolase</keyword>
<dbReference type="PANTHER" id="PTHR34353:SF2">
    <property type="entry name" value="CRISPR-ASSOCIATED ENDONUCLEASE CAS1 1"/>
    <property type="match status" value="1"/>
</dbReference>
<evidence type="ECO:0000256" key="8">
    <source>
        <dbReference type="ARBA" id="ARBA00023211"/>
    </source>
</evidence>
<dbReference type="Proteomes" id="UP000184295">
    <property type="component" value="Unassembled WGS sequence"/>
</dbReference>
<dbReference type="InterPro" id="IPR011604">
    <property type="entry name" value="PDDEXK-like_dom_sf"/>
</dbReference>
<keyword evidence="5 10" id="KW-0460">Magnesium</keyword>
<evidence type="ECO:0000256" key="10">
    <source>
        <dbReference type="HAMAP-Rule" id="MF_01470"/>
    </source>
</evidence>
<dbReference type="InterPro" id="IPR050646">
    <property type="entry name" value="Cas1"/>
</dbReference>
<feature type="binding site" evidence="10">
    <location>
        <position position="372"/>
    </location>
    <ligand>
        <name>Mn(2+)</name>
        <dbReference type="ChEBI" id="CHEBI:29035"/>
    </ligand>
</feature>
<keyword evidence="12" id="KW-1185">Reference proteome</keyword>
<evidence type="ECO:0000256" key="6">
    <source>
        <dbReference type="ARBA" id="ARBA00023118"/>
    </source>
</evidence>
<reference evidence="12" key="1">
    <citation type="submission" date="2016-11" db="EMBL/GenBank/DDBJ databases">
        <authorList>
            <person name="Varghese N."/>
            <person name="Submissions S."/>
        </authorList>
    </citation>
    <scope>NUCLEOTIDE SEQUENCE [LARGE SCALE GENOMIC DNA]</scope>
    <source>
        <strain evidence="12">DSM 19514</strain>
    </source>
</reference>
<dbReference type="GO" id="GO:0016787">
    <property type="term" value="F:hydrolase activity"/>
    <property type="evidence" value="ECO:0007669"/>
    <property type="project" value="UniProtKB-KW"/>
</dbReference>
<dbReference type="InterPro" id="IPR042211">
    <property type="entry name" value="CRISPR-assoc_Cas1_N"/>
</dbReference>
<keyword evidence="2 10" id="KW-0479">Metal-binding</keyword>
<evidence type="ECO:0000256" key="3">
    <source>
        <dbReference type="ARBA" id="ARBA00022759"/>
    </source>
</evidence>
<comment type="subunit">
    <text evidence="9 10">Homodimer, forms a heterotetramer with a Cas2 homodimer.</text>
</comment>
<comment type="cofactor">
    <cofactor evidence="10">
        <name>Mg(2+)</name>
        <dbReference type="ChEBI" id="CHEBI:18420"/>
    </cofactor>
    <cofactor evidence="10">
        <name>Mn(2+)</name>
        <dbReference type="ChEBI" id="CHEBI:29035"/>
    </cofactor>
</comment>
<keyword evidence="7 10" id="KW-0238">DNA-binding</keyword>
<dbReference type="Gene3D" id="3.90.320.10">
    <property type="match status" value="1"/>
</dbReference>
<evidence type="ECO:0000313" key="12">
    <source>
        <dbReference type="Proteomes" id="UP000184295"/>
    </source>
</evidence>
<dbReference type="PANTHER" id="PTHR34353">
    <property type="entry name" value="CRISPR-ASSOCIATED ENDONUCLEASE CAS1 1"/>
    <property type="match status" value="1"/>
</dbReference>